<feature type="non-terminal residue" evidence="4">
    <location>
        <position position="1"/>
    </location>
</feature>
<dbReference type="AlphaFoldDB" id="A0A2G9SIR8"/>
<keyword evidence="5" id="KW-1185">Reference proteome</keyword>
<dbReference type="OrthoDB" id="411251at2759"/>
<keyword evidence="1" id="KW-0539">Nucleus</keyword>
<proteinExistence type="predicted"/>
<dbReference type="GO" id="GO:0000978">
    <property type="term" value="F:RNA polymerase II cis-regulatory region sequence-specific DNA binding"/>
    <property type="evidence" value="ECO:0007669"/>
    <property type="project" value="TreeGrafter"/>
</dbReference>
<feature type="compositionally biased region" description="Polar residues" evidence="3">
    <location>
        <begin position="182"/>
        <end position="196"/>
    </location>
</feature>
<feature type="compositionally biased region" description="Low complexity" evidence="3">
    <location>
        <begin position="213"/>
        <end position="230"/>
    </location>
</feature>
<evidence type="ECO:0000256" key="2">
    <source>
        <dbReference type="SAM" id="Coils"/>
    </source>
</evidence>
<accession>A0A2G9SIR8</accession>
<evidence type="ECO:0000256" key="1">
    <source>
        <dbReference type="ARBA" id="ARBA00023242"/>
    </source>
</evidence>
<evidence type="ECO:0000313" key="5">
    <source>
        <dbReference type="Proteomes" id="UP000228934"/>
    </source>
</evidence>
<dbReference type="InterPro" id="IPR047230">
    <property type="entry name" value="CLOCK-like"/>
</dbReference>
<feature type="region of interest" description="Disordered" evidence="3">
    <location>
        <begin position="182"/>
        <end position="230"/>
    </location>
</feature>
<protein>
    <submittedName>
        <fullName evidence="4">Uncharacterized protein</fullName>
    </submittedName>
</protein>
<evidence type="ECO:0000256" key="3">
    <source>
        <dbReference type="SAM" id="MobiDB-lite"/>
    </source>
</evidence>
<keyword evidence="2" id="KW-0175">Coiled coil</keyword>
<feature type="coiled-coil region" evidence="2">
    <location>
        <begin position="16"/>
        <end position="50"/>
    </location>
</feature>
<dbReference type="GO" id="GO:1990513">
    <property type="term" value="C:CLOCK-BMAL transcription complex"/>
    <property type="evidence" value="ECO:0007669"/>
    <property type="project" value="TreeGrafter"/>
</dbReference>
<dbReference type="GO" id="GO:0032922">
    <property type="term" value="P:circadian regulation of gene expression"/>
    <property type="evidence" value="ECO:0007669"/>
    <property type="project" value="InterPro"/>
</dbReference>
<gene>
    <name evidence="4" type="ORF">AB205_0175800</name>
</gene>
<dbReference type="Proteomes" id="UP000228934">
    <property type="component" value="Unassembled WGS sequence"/>
</dbReference>
<dbReference type="EMBL" id="KV924862">
    <property type="protein sequence ID" value="PIO39423.1"/>
    <property type="molecule type" value="Genomic_DNA"/>
</dbReference>
<organism evidence="4 5">
    <name type="scientific">Aquarana catesbeiana</name>
    <name type="common">American bullfrog</name>
    <name type="synonym">Rana catesbeiana</name>
    <dbReference type="NCBI Taxonomy" id="8400"/>
    <lineage>
        <taxon>Eukaryota</taxon>
        <taxon>Metazoa</taxon>
        <taxon>Chordata</taxon>
        <taxon>Craniata</taxon>
        <taxon>Vertebrata</taxon>
        <taxon>Euteleostomi</taxon>
        <taxon>Amphibia</taxon>
        <taxon>Batrachia</taxon>
        <taxon>Anura</taxon>
        <taxon>Neobatrachia</taxon>
        <taxon>Ranoidea</taxon>
        <taxon>Ranidae</taxon>
        <taxon>Aquarana</taxon>
    </lineage>
</organism>
<dbReference type="PANTHER" id="PTHR46055:SF4">
    <property type="entry name" value="CIRCADIAN CLOCK PROTEIN PASD1"/>
    <property type="match status" value="1"/>
</dbReference>
<reference evidence="5" key="1">
    <citation type="journal article" date="2017" name="Nat. Commun.">
        <title>The North American bullfrog draft genome provides insight into hormonal regulation of long noncoding RNA.</title>
        <authorList>
            <person name="Hammond S.A."/>
            <person name="Warren R.L."/>
            <person name="Vandervalk B.P."/>
            <person name="Kucuk E."/>
            <person name="Khan H."/>
            <person name="Gibb E.A."/>
            <person name="Pandoh P."/>
            <person name="Kirk H."/>
            <person name="Zhao Y."/>
            <person name="Jones M."/>
            <person name="Mungall A.J."/>
            <person name="Coope R."/>
            <person name="Pleasance S."/>
            <person name="Moore R.A."/>
            <person name="Holt R.A."/>
            <person name="Round J.M."/>
            <person name="Ohora S."/>
            <person name="Walle B.V."/>
            <person name="Veldhoen N."/>
            <person name="Helbing C.C."/>
            <person name="Birol I."/>
        </authorList>
    </citation>
    <scope>NUCLEOTIDE SEQUENCE [LARGE SCALE GENOMIC DNA]</scope>
</reference>
<dbReference type="GO" id="GO:0000981">
    <property type="term" value="F:DNA-binding transcription factor activity, RNA polymerase II-specific"/>
    <property type="evidence" value="ECO:0007669"/>
    <property type="project" value="InterPro"/>
</dbReference>
<sequence>PVYHYPAQLGMVNQLKEQLEERTRILQADIKTQQEELHVIKEQLQLVQDSNLQMLMQQPIPPGFNSNVQQTDPRRVSRQQNVVSMQGLEMGKSSKRFCASQIPTSHQFVQDPQMRPHSLQMQPVTSNNNSNTVISSHPAPVYSPSVMIPQSRFTQQQTHPAVHLHHCQQQQVQPHLYLQMQTSDSMQTGQSQQLYQQPHIPQPNTMGYFLHPQQQSQSGSLSDLSEMQLP</sequence>
<evidence type="ECO:0000313" key="4">
    <source>
        <dbReference type="EMBL" id="PIO39423.1"/>
    </source>
</evidence>
<name>A0A2G9SIR8_AQUCT</name>
<dbReference type="PANTHER" id="PTHR46055">
    <property type="entry name" value="CIRCADIAN LOCOMOTER OUTPUT CYCLES PROTEIN KAPUT"/>
    <property type="match status" value="1"/>
</dbReference>